<organism evidence="1 2">
    <name type="scientific">Stenotrophomonas phage Pokken</name>
    <dbReference type="NCBI Taxonomy" id="2596674"/>
    <lineage>
        <taxon>Viruses</taxon>
        <taxon>Duplodnaviria</taxon>
        <taxon>Heunggongvirae</taxon>
        <taxon>Uroviricota</taxon>
        <taxon>Caudoviricetes</taxon>
        <taxon>Schitoviridae</taxon>
        <taxon>Pokkenvirus</taxon>
        <taxon>Pokkenvirus pokken</taxon>
    </lineage>
</organism>
<proteinExistence type="predicted"/>
<protein>
    <submittedName>
        <fullName evidence="1">Uncharacterized protein</fullName>
    </submittedName>
</protein>
<evidence type="ECO:0000313" key="2">
    <source>
        <dbReference type="Proteomes" id="UP000324257"/>
    </source>
</evidence>
<keyword evidence="2" id="KW-1185">Reference proteome</keyword>
<accession>A0A5B9N9S2</accession>
<sequence length="31" mass="3431">MESGPCQPQRMCQVALLNPPRVDGSLSMQWA</sequence>
<reference evidence="2" key="1">
    <citation type="submission" date="2019-06" db="EMBL/GenBank/DDBJ databases">
        <title>The complete genome of Stenotrophomonas phage Pokken.</title>
        <authorList>
            <person name="Hayden A."/>
            <person name="Martinez N."/>
            <person name="Moreland R."/>
            <person name="Liu M."/>
            <person name="Gonzalez C.F."/>
            <person name="Ramsey J."/>
        </authorList>
    </citation>
    <scope>NUCLEOTIDE SEQUENCE [LARGE SCALE GENOMIC DNA]</scope>
</reference>
<dbReference type="Proteomes" id="UP000324257">
    <property type="component" value="Segment"/>
</dbReference>
<dbReference type="EMBL" id="MN062186">
    <property type="protein sequence ID" value="QEG09232.1"/>
    <property type="molecule type" value="Genomic_DNA"/>
</dbReference>
<name>A0A5B9N9S2_9CAUD</name>
<gene>
    <name evidence="1" type="ORF">CPT_Pokken_009</name>
</gene>
<evidence type="ECO:0000313" key="1">
    <source>
        <dbReference type="EMBL" id="QEG09232.1"/>
    </source>
</evidence>